<dbReference type="EMBL" id="JAETXX010000003">
    <property type="protein sequence ID" value="MCF8714623.1"/>
    <property type="molecule type" value="Genomic_DNA"/>
</dbReference>
<evidence type="ECO:0000256" key="6">
    <source>
        <dbReference type="SAM" id="Phobius"/>
    </source>
</evidence>
<evidence type="ECO:0000256" key="5">
    <source>
        <dbReference type="ARBA" id="ARBA00023136"/>
    </source>
</evidence>
<name>A0ABS9J2F9_9FLAO</name>
<evidence type="ECO:0000313" key="7">
    <source>
        <dbReference type="EMBL" id="MCF8714623.1"/>
    </source>
</evidence>
<dbReference type="Pfam" id="PF07947">
    <property type="entry name" value="YhhN"/>
    <property type="match status" value="1"/>
</dbReference>
<comment type="similarity">
    <text evidence="2">Belongs to the TMEM86 family.</text>
</comment>
<accession>A0ABS9J2F9</accession>
<evidence type="ECO:0000256" key="3">
    <source>
        <dbReference type="ARBA" id="ARBA00022692"/>
    </source>
</evidence>
<feature type="transmembrane region" description="Helical" evidence="6">
    <location>
        <begin position="7"/>
        <end position="23"/>
    </location>
</feature>
<feature type="transmembrane region" description="Helical" evidence="6">
    <location>
        <begin position="107"/>
        <end position="126"/>
    </location>
</feature>
<comment type="caution">
    <text evidence="7">The sequence shown here is derived from an EMBL/GenBank/DDBJ whole genome shotgun (WGS) entry which is preliminary data.</text>
</comment>
<dbReference type="Proteomes" id="UP000829517">
    <property type="component" value="Unassembled WGS sequence"/>
</dbReference>
<feature type="transmembrane region" description="Helical" evidence="6">
    <location>
        <begin position="192"/>
        <end position="212"/>
    </location>
</feature>
<keyword evidence="3 6" id="KW-0812">Transmembrane</keyword>
<evidence type="ECO:0000256" key="2">
    <source>
        <dbReference type="ARBA" id="ARBA00007375"/>
    </source>
</evidence>
<evidence type="ECO:0000313" key="8">
    <source>
        <dbReference type="Proteomes" id="UP000829517"/>
    </source>
</evidence>
<proteinExistence type="inferred from homology"/>
<gene>
    <name evidence="7" type="ORF">JM658_07230</name>
</gene>
<feature type="transmembrane region" description="Helical" evidence="6">
    <location>
        <begin position="75"/>
        <end position="95"/>
    </location>
</feature>
<evidence type="ECO:0008006" key="9">
    <source>
        <dbReference type="Google" id="ProtNLM"/>
    </source>
</evidence>
<dbReference type="RefSeq" id="WP_236958586.1">
    <property type="nucleotide sequence ID" value="NZ_JAETXX010000003.1"/>
</dbReference>
<evidence type="ECO:0000256" key="4">
    <source>
        <dbReference type="ARBA" id="ARBA00022989"/>
    </source>
</evidence>
<feature type="transmembrane region" description="Helical" evidence="6">
    <location>
        <begin position="51"/>
        <end position="69"/>
    </location>
</feature>
<sequence length="224" mass="26227">MKTNELLKLYFVFSAIYLLALLFDFHLVASIAKVSLIPIIFFNYYFEKGKLALIPTLILACCFLGDVFMLNFNPITVRLFLIFFGINHLIFSLICFRSIHDLDVKKLIFSAVPVIILWFIYFNYSIKDIFGEQMGDLYPFIIIYSIVLSAFTIISLVNFFNDESKINLYPVIISVCFLIGDIMMAIDNYIVKLFFFDITIVVVKVISYYFLLKFITSYNFKRLY</sequence>
<evidence type="ECO:0000256" key="1">
    <source>
        <dbReference type="ARBA" id="ARBA00004141"/>
    </source>
</evidence>
<protein>
    <recommendedName>
        <fullName evidence="9">YhhN-like protein</fullName>
    </recommendedName>
</protein>
<organism evidence="7 8">
    <name type="scientific">Joostella atrarenae</name>
    <dbReference type="NCBI Taxonomy" id="679257"/>
    <lineage>
        <taxon>Bacteria</taxon>
        <taxon>Pseudomonadati</taxon>
        <taxon>Bacteroidota</taxon>
        <taxon>Flavobacteriia</taxon>
        <taxon>Flavobacteriales</taxon>
        <taxon>Flavobacteriaceae</taxon>
        <taxon>Joostella</taxon>
    </lineage>
</organism>
<keyword evidence="5 6" id="KW-0472">Membrane</keyword>
<feature type="transmembrane region" description="Helical" evidence="6">
    <location>
        <begin position="138"/>
        <end position="160"/>
    </location>
</feature>
<keyword evidence="8" id="KW-1185">Reference proteome</keyword>
<reference evidence="7 8" key="1">
    <citation type="submission" date="2021-01" db="EMBL/GenBank/DDBJ databases">
        <title>Genome sequencing of Joostella atrarenae M1-2 (= KCTC 23194).</title>
        <authorList>
            <person name="Zakaria M.R."/>
            <person name="Lam M.Q."/>
            <person name="Chong C.S."/>
        </authorList>
    </citation>
    <scope>NUCLEOTIDE SEQUENCE [LARGE SCALE GENOMIC DNA]</scope>
    <source>
        <strain evidence="7 8">M1-2</strain>
    </source>
</reference>
<keyword evidence="4 6" id="KW-1133">Transmembrane helix</keyword>
<comment type="subcellular location">
    <subcellularLocation>
        <location evidence="1">Membrane</location>
        <topology evidence="1">Multi-pass membrane protein</topology>
    </subcellularLocation>
</comment>
<dbReference type="InterPro" id="IPR012506">
    <property type="entry name" value="TMEM86B-like"/>
</dbReference>
<feature type="transmembrane region" description="Helical" evidence="6">
    <location>
        <begin position="167"/>
        <end position="186"/>
    </location>
</feature>